<comment type="caution">
    <text evidence="1">The sequence shown here is derived from an EMBL/GenBank/DDBJ whole genome shotgun (WGS) entry which is preliminary data.</text>
</comment>
<reference evidence="2" key="1">
    <citation type="submission" date="2017-09" db="EMBL/GenBank/DDBJ databases">
        <title>Depth-based differentiation of microbial function through sediment-hosted aquifers and enrichment of novel symbionts in the deep terrestrial subsurface.</title>
        <authorList>
            <person name="Probst A.J."/>
            <person name="Ladd B."/>
            <person name="Jarett J.K."/>
            <person name="Geller-Mcgrath D.E."/>
            <person name="Sieber C.M.K."/>
            <person name="Emerson J.B."/>
            <person name="Anantharaman K."/>
            <person name="Thomas B.C."/>
            <person name="Malmstrom R."/>
            <person name="Stieglmeier M."/>
            <person name="Klingl A."/>
            <person name="Woyke T."/>
            <person name="Ryan C.M."/>
            <person name="Banfield J.F."/>
        </authorList>
    </citation>
    <scope>NUCLEOTIDE SEQUENCE [LARGE SCALE GENOMIC DNA]</scope>
</reference>
<feature type="non-terminal residue" evidence="1">
    <location>
        <position position="1"/>
    </location>
</feature>
<dbReference type="EMBL" id="PFFD01000188">
    <property type="protein sequence ID" value="PIV86696.1"/>
    <property type="molecule type" value="Genomic_DNA"/>
</dbReference>
<protein>
    <submittedName>
        <fullName evidence="1">Uncharacterized protein</fullName>
    </submittedName>
</protein>
<evidence type="ECO:0000313" key="1">
    <source>
        <dbReference type="EMBL" id="PIV86696.1"/>
    </source>
</evidence>
<accession>A0A2M7FBT4</accession>
<sequence>ENIANLEAEVKEAVKGLGASVKANFLHAVWVKGRVSWDIKAMDGYAVGHPEILFMRNEGEPSVSLRKV</sequence>
<organism evidence="1 2">
    <name type="scientific">Candidatus Kaiserbacteria bacterium CG17_big_fil_post_rev_8_21_14_2_50_51_7</name>
    <dbReference type="NCBI Taxonomy" id="1974613"/>
    <lineage>
        <taxon>Bacteria</taxon>
        <taxon>Candidatus Kaiseribacteriota</taxon>
    </lineage>
</organism>
<name>A0A2M7FBT4_9BACT</name>
<gene>
    <name evidence="1" type="ORF">COW49_03980</name>
</gene>
<proteinExistence type="predicted"/>
<dbReference type="Proteomes" id="UP000228497">
    <property type="component" value="Unassembled WGS sequence"/>
</dbReference>
<dbReference type="AlphaFoldDB" id="A0A2M7FBT4"/>
<evidence type="ECO:0000313" key="2">
    <source>
        <dbReference type="Proteomes" id="UP000228497"/>
    </source>
</evidence>